<reference evidence="11" key="1">
    <citation type="submission" date="2017-02" db="EMBL/GenBank/DDBJ databases">
        <authorList>
            <person name="Dridi B."/>
        </authorList>
    </citation>
    <scope>NUCLEOTIDE SEQUENCE [LARGE SCALE GENOMIC DNA]</scope>
    <source>
        <strain evidence="11">B Co 03.10</strain>
    </source>
</reference>
<feature type="transmembrane region" description="Helical" evidence="9">
    <location>
        <begin position="123"/>
        <end position="141"/>
    </location>
</feature>
<dbReference type="GO" id="GO:0008514">
    <property type="term" value="F:organic anion transmembrane transporter activity"/>
    <property type="evidence" value="ECO:0007669"/>
    <property type="project" value="UniProtKB-ARBA"/>
</dbReference>
<evidence type="ECO:0000256" key="7">
    <source>
        <dbReference type="ARBA" id="ARBA00031174"/>
    </source>
</evidence>
<feature type="transmembrane region" description="Helical" evidence="9">
    <location>
        <begin position="498"/>
        <end position="515"/>
    </location>
</feature>
<protein>
    <recommendedName>
        <fullName evidence="3">Sodium-dependent dicarboxylate transporter SdcS</fullName>
    </recommendedName>
    <alternativeName>
        <fullName evidence="7">Na(+)/dicarboxylate symporter</fullName>
    </alternativeName>
</protein>
<evidence type="ECO:0000256" key="9">
    <source>
        <dbReference type="SAM" id="Phobius"/>
    </source>
</evidence>
<feature type="transmembrane region" description="Helical" evidence="9">
    <location>
        <begin position="322"/>
        <end position="344"/>
    </location>
</feature>
<sequence length="588" mass="61043">MAGTQRRPDPTTRTAASSGRPRYTAGSADGRIISPGFKEPGLPKRTMTIRWAGFAAGLVAALLMFTVLPGSMAPEAKVTAATAALMGIWWMTEAIPIPATALVPLVVFPIFNGVDLSEVGGSYGADTIFLFMGGFLIALSMQKWNLHRRIALFVLRVMGDRTNLMIAGFMISTGFLSMWVSNTATAVLMLPIGLSVLLLVNETMERSGDVGSLAAEGETAADGSKAKSGADAGSTDAGTASTGTADTDTAASDTADTGTAEPDNSSGSSIKSSVLQSKFGTSLMLAIAYSASIGSLGTIIGTPPNTFLVGYLQDNHGISIGFGQWMLVGVPIAVVMMIVAWFLLTQVFFRPEVKRIPGGRKLVEDELAKLGPMSRPEWMVLTVFVLAALSWILIPTIFDPAPISDAGIAMTVGLLLFILPAGAERGVRLLDWDTAVDMPWGVLLLFGGGLALSGQFTSSGLTESIGNAVEGFSGIPIIVLVAVLAFAILFLTEITSNTATAATFIPVVGGVALGIGADPLILTVPVALAATCAFMLPVATPPNAVAFGSGYVTIGQMVKGGFWLNMISLVVITLATMTLAVAVFGIVY</sequence>
<evidence type="ECO:0000313" key="11">
    <source>
        <dbReference type="Proteomes" id="UP000196581"/>
    </source>
</evidence>
<dbReference type="InterPro" id="IPR001898">
    <property type="entry name" value="SLC13A/DASS"/>
</dbReference>
<evidence type="ECO:0000256" key="4">
    <source>
        <dbReference type="ARBA" id="ARBA00022692"/>
    </source>
</evidence>
<feature type="transmembrane region" description="Helical" evidence="9">
    <location>
        <begin position="403"/>
        <end position="423"/>
    </location>
</feature>
<dbReference type="Pfam" id="PF00939">
    <property type="entry name" value="Na_sulph_symp"/>
    <property type="match status" value="1"/>
</dbReference>
<feature type="transmembrane region" description="Helical" evidence="9">
    <location>
        <begin position="88"/>
        <end position="111"/>
    </location>
</feature>
<feature type="transmembrane region" description="Helical" evidence="9">
    <location>
        <begin position="472"/>
        <end position="491"/>
    </location>
</feature>
<proteinExistence type="inferred from homology"/>
<accession>A0A1X6XLM8</accession>
<dbReference type="AlphaFoldDB" id="A0A1X6XLM8"/>
<feature type="compositionally biased region" description="Low complexity" evidence="8">
    <location>
        <begin position="229"/>
        <end position="260"/>
    </location>
</feature>
<name>A0A1X6XLM8_9MICO</name>
<keyword evidence="11" id="KW-1185">Reference proteome</keyword>
<dbReference type="GO" id="GO:0005886">
    <property type="term" value="C:plasma membrane"/>
    <property type="evidence" value="ECO:0007669"/>
    <property type="project" value="TreeGrafter"/>
</dbReference>
<dbReference type="RefSeq" id="WP_256970372.1">
    <property type="nucleotide sequence ID" value="NZ_FWFF01000019.1"/>
</dbReference>
<dbReference type="GO" id="GO:1905039">
    <property type="term" value="P:carboxylic acid transmembrane transport"/>
    <property type="evidence" value="ECO:0007669"/>
    <property type="project" value="UniProtKB-ARBA"/>
</dbReference>
<keyword evidence="5 9" id="KW-1133">Transmembrane helix</keyword>
<keyword evidence="6 9" id="KW-0472">Membrane</keyword>
<comment type="similarity">
    <text evidence="2">Belongs to the SLC13A/DASS transporter (TC 2.A.47) family. NADC subfamily.</text>
</comment>
<feature type="region of interest" description="Disordered" evidence="8">
    <location>
        <begin position="222"/>
        <end position="271"/>
    </location>
</feature>
<feature type="transmembrane region" description="Helical" evidence="9">
    <location>
        <begin position="562"/>
        <end position="587"/>
    </location>
</feature>
<feature type="transmembrane region" description="Helical" evidence="9">
    <location>
        <begin position="49"/>
        <end position="68"/>
    </location>
</feature>
<feature type="region of interest" description="Disordered" evidence="8">
    <location>
        <begin position="1"/>
        <end position="32"/>
    </location>
</feature>
<feature type="transmembrane region" description="Helical" evidence="9">
    <location>
        <begin position="435"/>
        <end position="452"/>
    </location>
</feature>
<dbReference type="PANTHER" id="PTHR10283:SF82">
    <property type="entry name" value="SOLUTE CARRIER FAMILY 13 MEMBER 2"/>
    <property type="match status" value="1"/>
</dbReference>
<feature type="transmembrane region" description="Helical" evidence="9">
    <location>
        <begin position="186"/>
        <end position="204"/>
    </location>
</feature>
<dbReference type="PANTHER" id="PTHR10283">
    <property type="entry name" value="SOLUTE CARRIER FAMILY 13 MEMBER"/>
    <property type="match status" value="1"/>
</dbReference>
<gene>
    <name evidence="10" type="ORF">FM105_12105</name>
</gene>
<feature type="compositionally biased region" description="Basic and acidic residues" evidence="8">
    <location>
        <begin position="1"/>
        <end position="10"/>
    </location>
</feature>
<dbReference type="Proteomes" id="UP000196581">
    <property type="component" value="Unassembled WGS sequence"/>
</dbReference>
<dbReference type="NCBIfam" id="TIGR00785">
    <property type="entry name" value="dass"/>
    <property type="match status" value="1"/>
</dbReference>
<evidence type="ECO:0000256" key="3">
    <source>
        <dbReference type="ARBA" id="ARBA00020150"/>
    </source>
</evidence>
<feature type="transmembrane region" description="Helical" evidence="9">
    <location>
        <begin position="378"/>
        <end position="397"/>
    </location>
</feature>
<keyword evidence="4 9" id="KW-0812">Transmembrane</keyword>
<organism evidence="10 11">
    <name type="scientific">Brevibacterium yomogidense</name>
    <dbReference type="NCBI Taxonomy" id="946573"/>
    <lineage>
        <taxon>Bacteria</taxon>
        <taxon>Bacillati</taxon>
        <taxon>Actinomycetota</taxon>
        <taxon>Actinomycetes</taxon>
        <taxon>Micrococcales</taxon>
        <taxon>Brevibacteriaceae</taxon>
        <taxon>Brevibacterium</taxon>
    </lineage>
</organism>
<evidence type="ECO:0000313" key="10">
    <source>
        <dbReference type="EMBL" id="SLN00043.1"/>
    </source>
</evidence>
<dbReference type="EMBL" id="FWFF01000019">
    <property type="protein sequence ID" value="SLN00043.1"/>
    <property type="molecule type" value="Genomic_DNA"/>
</dbReference>
<evidence type="ECO:0000256" key="8">
    <source>
        <dbReference type="SAM" id="MobiDB-lite"/>
    </source>
</evidence>
<feature type="compositionally biased region" description="Polar residues" evidence="8">
    <location>
        <begin position="262"/>
        <end position="271"/>
    </location>
</feature>
<feature type="transmembrane region" description="Helical" evidence="9">
    <location>
        <begin position="279"/>
        <end position="302"/>
    </location>
</feature>
<evidence type="ECO:0000256" key="5">
    <source>
        <dbReference type="ARBA" id="ARBA00022989"/>
    </source>
</evidence>
<evidence type="ECO:0000256" key="1">
    <source>
        <dbReference type="ARBA" id="ARBA00004141"/>
    </source>
</evidence>
<comment type="subcellular location">
    <subcellularLocation>
        <location evidence="1">Membrane</location>
        <topology evidence="1">Multi-pass membrane protein</topology>
    </subcellularLocation>
</comment>
<evidence type="ECO:0000256" key="6">
    <source>
        <dbReference type="ARBA" id="ARBA00023136"/>
    </source>
</evidence>
<evidence type="ECO:0000256" key="2">
    <source>
        <dbReference type="ARBA" id="ARBA00006772"/>
    </source>
</evidence>